<organism evidence="1 2">
    <name type="scientific">Limosilactobacillus pontis</name>
    <dbReference type="NCBI Taxonomy" id="35787"/>
    <lineage>
        <taxon>Bacteria</taxon>
        <taxon>Bacillati</taxon>
        <taxon>Bacillota</taxon>
        <taxon>Bacilli</taxon>
        <taxon>Lactobacillales</taxon>
        <taxon>Lactobacillaceae</taxon>
        <taxon>Limosilactobacillus</taxon>
    </lineage>
</organism>
<accession>A0ABT7UX88</accession>
<dbReference type="SUPFAM" id="SSF52467">
    <property type="entry name" value="DHS-like NAD/FAD-binding domain"/>
    <property type="match status" value="1"/>
</dbReference>
<evidence type="ECO:0000313" key="2">
    <source>
        <dbReference type="Proteomes" id="UP001529343"/>
    </source>
</evidence>
<comment type="caution">
    <text evidence="1">The sequence shown here is derived from an EMBL/GenBank/DDBJ whole genome shotgun (WGS) entry which is preliminary data.</text>
</comment>
<proteinExistence type="predicted"/>
<evidence type="ECO:0000313" key="1">
    <source>
        <dbReference type="EMBL" id="MDM8266274.1"/>
    </source>
</evidence>
<keyword evidence="2" id="KW-1185">Reference proteome</keyword>
<dbReference type="Proteomes" id="UP001529343">
    <property type="component" value="Unassembled WGS sequence"/>
</dbReference>
<protein>
    <recommendedName>
        <fullName evidence="3">SIR2-like domain-containing protein</fullName>
    </recommendedName>
</protein>
<dbReference type="InterPro" id="IPR029035">
    <property type="entry name" value="DHS-like_NAD/FAD-binding_dom"/>
</dbReference>
<sequence length="161" mass="18269">MAQSLYEQLVIQTQMNYSQYYGVYANGGTPVKLTDKKPLPYEQQIETFADRVKLADHVIVGGASGLSAAGGGDFYYAATPSYKKAFRRFYDRYHFKGTFAGMGYRWSSRGEFWGYLATFLHTTLHAPVREPYKDLQAILRDKDYFILTTNQDTQAGDQGLP</sequence>
<evidence type="ECO:0008006" key="3">
    <source>
        <dbReference type="Google" id="ProtNLM"/>
    </source>
</evidence>
<name>A0ABT7UX88_9LACO</name>
<gene>
    <name evidence="1" type="ORF">QUW44_03700</name>
</gene>
<reference evidence="2" key="1">
    <citation type="submission" date="2023-06" db="EMBL/GenBank/DDBJ databases">
        <title>Identification and characterization of horizontal gene transfer across gut microbiota members of farm animals based on homology search.</title>
        <authorList>
            <person name="Zeman M."/>
            <person name="Kubasova T."/>
            <person name="Jahodarova E."/>
            <person name="Nykrynova M."/>
            <person name="Rychlik I."/>
        </authorList>
    </citation>
    <scope>NUCLEOTIDE SEQUENCE [LARGE SCALE GENOMIC DNA]</scope>
    <source>
        <strain evidence="2">161_Gplus</strain>
    </source>
</reference>
<dbReference type="EMBL" id="JAUDDW010000009">
    <property type="protein sequence ID" value="MDM8266274.1"/>
    <property type="molecule type" value="Genomic_DNA"/>
</dbReference>
<dbReference type="RefSeq" id="WP_289585949.1">
    <property type="nucleotide sequence ID" value="NZ_JAUDDW010000009.1"/>
</dbReference>